<keyword evidence="5 6" id="KW-0472">Membrane</keyword>
<protein>
    <recommendedName>
        <fullName evidence="2">Transmembrane protein 267</fullName>
    </recommendedName>
</protein>
<evidence type="ECO:0000256" key="1">
    <source>
        <dbReference type="ARBA" id="ARBA00004141"/>
    </source>
</evidence>
<organism evidence="8 9">
    <name type="scientific">Frankliniella fusca</name>
    <dbReference type="NCBI Taxonomy" id="407009"/>
    <lineage>
        <taxon>Eukaryota</taxon>
        <taxon>Metazoa</taxon>
        <taxon>Ecdysozoa</taxon>
        <taxon>Arthropoda</taxon>
        <taxon>Hexapoda</taxon>
        <taxon>Insecta</taxon>
        <taxon>Pterygota</taxon>
        <taxon>Neoptera</taxon>
        <taxon>Paraneoptera</taxon>
        <taxon>Thysanoptera</taxon>
        <taxon>Terebrantia</taxon>
        <taxon>Thripoidea</taxon>
        <taxon>Thripidae</taxon>
        <taxon>Frankliniella</taxon>
    </lineage>
</organism>
<proteinExistence type="predicted"/>
<reference evidence="8" key="2">
    <citation type="journal article" date="2023" name="BMC Genomics">
        <title>Pest status, molecular evolution, and epigenetic factors derived from the genome assembly of Frankliniella fusca, a thysanopteran phytovirus vector.</title>
        <authorList>
            <person name="Catto M.A."/>
            <person name="Labadie P.E."/>
            <person name="Jacobson A.L."/>
            <person name="Kennedy G.G."/>
            <person name="Srinivasan R."/>
            <person name="Hunt B.G."/>
        </authorList>
    </citation>
    <scope>NUCLEOTIDE SEQUENCE</scope>
    <source>
        <strain evidence="8">PL_HMW_Pooled</strain>
    </source>
</reference>
<dbReference type="PANTHER" id="PTHR13628:SF1">
    <property type="entry name" value="TRANSMEMBRANE PROTEIN 267"/>
    <property type="match status" value="1"/>
</dbReference>
<comment type="caution">
    <text evidence="8">The sequence shown here is derived from an EMBL/GenBank/DDBJ whole genome shotgun (WGS) entry which is preliminary data.</text>
</comment>
<feature type="transmembrane region" description="Helical" evidence="6">
    <location>
        <begin position="130"/>
        <end position="147"/>
    </location>
</feature>
<dbReference type="AlphaFoldDB" id="A0AAE1LP65"/>
<evidence type="ECO:0000256" key="3">
    <source>
        <dbReference type="ARBA" id="ARBA00022692"/>
    </source>
</evidence>
<feature type="transmembrane region" description="Helical" evidence="6">
    <location>
        <begin position="103"/>
        <end position="123"/>
    </location>
</feature>
<keyword evidence="4 6" id="KW-1133">Transmembrane helix</keyword>
<name>A0AAE1LP65_9NEOP</name>
<comment type="subcellular location">
    <subcellularLocation>
        <location evidence="1">Membrane</location>
        <topology evidence="1">Multi-pass membrane protein</topology>
    </subcellularLocation>
</comment>
<evidence type="ECO:0000256" key="5">
    <source>
        <dbReference type="ARBA" id="ARBA00023136"/>
    </source>
</evidence>
<feature type="signal peptide" evidence="7">
    <location>
        <begin position="1"/>
        <end position="21"/>
    </location>
</feature>
<evidence type="ECO:0000256" key="7">
    <source>
        <dbReference type="SAM" id="SignalP"/>
    </source>
</evidence>
<evidence type="ECO:0000313" key="9">
    <source>
        <dbReference type="Proteomes" id="UP001219518"/>
    </source>
</evidence>
<evidence type="ECO:0000313" key="8">
    <source>
        <dbReference type="EMBL" id="KAK3925774.1"/>
    </source>
</evidence>
<evidence type="ECO:0000256" key="6">
    <source>
        <dbReference type="SAM" id="Phobius"/>
    </source>
</evidence>
<keyword evidence="9" id="KW-1185">Reference proteome</keyword>
<feature type="transmembrane region" description="Helical" evidence="6">
    <location>
        <begin position="167"/>
        <end position="187"/>
    </location>
</feature>
<keyword evidence="3 6" id="KW-0812">Transmembrane</keyword>
<gene>
    <name evidence="8" type="ORF">KUF71_014023</name>
</gene>
<dbReference type="InterPro" id="IPR026572">
    <property type="entry name" value="TMEM267"/>
</dbReference>
<reference evidence="8" key="1">
    <citation type="submission" date="2021-07" db="EMBL/GenBank/DDBJ databases">
        <authorList>
            <person name="Catto M.A."/>
            <person name="Jacobson A."/>
            <person name="Kennedy G."/>
            <person name="Labadie P."/>
            <person name="Hunt B.G."/>
            <person name="Srinivasan R."/>
        </authorList>
    </citation>
    <scope>NUCLEOTIDE SEQUENCE</scope>
    <source>
        <strain evidence="8">PL_HMW_Pooled</strain>
        <tissue evidence="8">Head</tissue>
    </source>
</reference>
<evidence type="ECO:0000256" key="2">
    <source>
        <dbReference type="ARBA" id="ARBA00013977"/>
    </source>
</evidence>
<sequence>MDVLNVLRCVLLVVIAITGDCAVRLQQDNEVRRALSDNATHAAIGFFTWFNMMAHLGSMTPSMAKVFMQSFLCALLSSAVDVDHFIAARSVHLKDATKLQNRPFLHCTSAPLLVFSLIYISAIYCNNIKLLTFAWILLAAFLSHHIRDAARRGFWFYPLGSTPPLGTGLYLALTASFPILLSLVINLSDGTKLKMRHDRSISIV</sequence>
<evidence type="ECO:0000256" key="4">
    <source>
        <dbReference type="ARBA" id="ARBA00022989"/>
    </source>
</evidence>
<feature type="transmembrane region" description="Helical" evidence="6">
    <location>
        <begin position="38"/>
        <end position="59"/>
    </location>
</feature>
<accession>A0AAE1LP65</accession>
<dbReference type="PANTHER" id="PTHR13628">
    <property type="entry name" value="TRANSMEMBRANE PROTEIN 267"/>
    <property type="match status" value="1"/>
</dbReference>
<dbReference type="GO" id="GO:0016020">
    <property type="term" value="C:membrane"/>
    <property type="evidence" value="ECO:0007669"/>
    <property type="project" value="UniProtKB-SubCell"/>
</dbReference>
<dbReference type="EMBL" id="JAHWGI010001240">
    <property type="protein sequence ID" value="KAK3925774.1"/>
    <property type="molecule type" value="Genomic_DNA"/>
</dbReference>
<feature type="chain" id="PRO_5041945264" description="Transmembrane protein 267" evidence="7">
    <location>
        <begin position="22"/>
        <end position="204"/>
    </location>
</feature>
<dbReference type="Proteomes" id="UP001219518">
    <property type="component" value="Unassembled WGS sequence"/>
</dbReference>
<keyword evidence="7" id="KW-0732">Signal</keyword>